<dbReference type="InterPro" id="IPR019734">
    <property type="entry name" value="TPR_rpt"/>
</dbReference>
<dbReference type="EMBL" id="JACVEW010000023">
    <property type="protein sequence ID" value="MBP0049726.1"/>
    <property type="molecule type" value="Genomic_DNA"/>
</dbReference>
<dbReference type="RefSeq" id="WP_209288410.1">
    <property type="nucleotide sequence ID" value="NZ_JACVEW010000023.1"/>
</dbReference>
<dbReference type="SMART" id="SM00028">
    <property type="entry name" value="TPR"/>
    <property type="match status" value="3"/>
</dbReference>
<evidence type="ECO:0000313" key="2">
    <source>
        <dbReference type="EMBL" id="MBP0049726.1"/>
    </source>
</evidence>
<dbReference type="PROSITE" id="PS50005">
    <property type="entry name" value="TPR"/>
    <property type="match status" value="1"/>
</dbReference>
<name>A0ABS3ZDM4_9GAMM</name>
<gene>
    <name evidence="2" type="ORF">H9C73_13390</name>
</gene>
<keyword evidence="1" id="KW-0802">TPR repeat</keyword>
<protein>
    <submittedName>
        <fullName evidence="2">Tetratricopeptide repeat protein</fullName>
    </submittedName>
</protein>
<reference evidence="2 3" key="1">
    <citation type="submission" date="2020-09" db="EMBL/GenBank/DDBJ databases">
        <authorList>
            <person name="Tanuku N.R.S."/>
        </authorList>
    </citation>
    <scope>NUCLEOTIDE SEQUENCE [LARGE SCALE GENOMIC DNA]</scope>
    <source>
        <strain evidence="2 3">AK62</strain>
    </source>
</reference>
<evidence type="ECO:0000313" key="3">
    <source>
        <dbReference type="Proteomes" id="UP000810171"/>
    </source>
</evidence>
<dbReference type="Proteomes" id="UP000810171">
    <property type="component" value="Unassembled WGS sequence"/>
</dbReference>
<evidence type="ECO:0000256" key="1">
    <source>
        <dbReference type="PROSITE-ProRule" id="PRU00339"/>
    </source>
</evidence>
<dbReference type="InterPro" id="IPR011990">
    <property type="entry name" value="TPR-like_helical_dom_sf"/>
</dbReference>
<sequence length="384" mass="42761">MTDSSDAAIAQALQALTNGNVEMAATYARNLLQTAPANPHAWRILGAALFRLNEPEPAIEATRKAVELAPDNIEAHCNLAWQYAVAGQSCESEAEYAAALSLDARTLSDHNSLAVVTLMRGLLPRARQHLRVMLALRTRLPSPPAAQKTHQPFNQAGFSELMWYTLSQLANTGFHAFPMAGTLLGLVREGGLLPHDKDLDFGLPWPEMDAAVAYLSQNGWQERPNPMHFINPRSLVHSRTGLILDLCGIAVESPGKGLIGGLWRKDIPAAWQRIVEYPEPLELIRQAGPKGMYWSLKEPKPWLEALYGDWKTPDPDFDTLVAAKNLRNFSLLTECWAYERINGYWAQGRYRKALATLSHSLYWRPEDSLLLSTRSRLAAIYSTL</sequence>
<dbReference type="SUPFAM" id="SSF48452">
    <property type="entry name" value="TPR-like"/>
    <property type="match status" value="1"/>
</dbReference>
<dbReference type="Gene3D" id="1.25.40.10">
    <property type="entry name" value="Tetratricopeptide repeat domain"/>
    <property type="match status" value="1"/>
</dbReference>
<feature type="repeat" description="TPR" evidence="1">
    <location>
        <begin position="39"/>
        <end position="72"/>
    </location>
</feature>
<comment type="caution">
    <text evidence="2">The sequence shown here is derived from an EMBL/GenBank/DDBJ whole genome shotgun (WGS) entry which is preliminary data.</text>
</comment>
<accession>A0ABS3ZDM4</accession>
<dbReference type="Pfam" id="PF13432">
    <property type="entry name" value="TPR_16"/>
    <property type="match status" value="1"/>
</dbReference>
<organism evidence="2 3">
    <name type="scientific">Marinobacterium alkalitolerans</name>
    <dbReference type="NCBI Taxonomy" id="1542925"/>
    <lineage>
        <taxon>Bacteria</taxon>
        <taxon>Pseudomonadati</taxon>
        <taxon>Pseudomonadota</taxon>
        <taxon>Gammaproteobacteria</taxon>
        <taxon>Oceanospirillales</taxon>
        <taxon>Oceanospirillaceae</taxon>
        <taxon>Marinobacterium</taxon>
    </lineage>
</organism>
<keyword evidence="3" id="KW-1185">Reference proteome</keyword>
<proteinExistence type="predicted"/>